<comment type="similarity">
    <text evidence="3">Belongs to the peptidase S9C family.</text>
</comment>
<dbReference type="OrthoDB" id="43744at2759"/>
<evidence type="ECO:0000256" key="5">
    <source>
        <dbReference type="ARBA" id="ARBA00012917"/>
    </source>
</evidence>
<dbReference type="GO" id="GO:0006508">
    <property type="term" value="P:proteolysis"/>
    <property type="evidence" value="ECO:0007669"/>
    <property type="project" value="InterPro"/>
</dbReference>
<organism evidence="11 12">
    <name type="scientific">Lyophyllum shimeji</name>
    <name type="common">Hon-shimeji</name>
    <name type="synonym">Tricholoma shimeji</name>
    <dbReference type="NCBI Taxonomy" id="47721"/>
    <lineage>
        <taxon>Eukaryota</taxon>
        <taxon>Fungi</taxon>
        <taxon>Dikarya</taxon>
        <taxon>Basidiomycota</taxon>
        <taxon>Agaricomycotina</taxon>
        <taxon>Agaricomycetes</taxon>
        <taxon>Agaricomycetidae</taxon>
        <taxon>Agaricales</taxon>
        <taxon>Tricholomatineae</taxon>
        <taxon>Lyophyllaceae</taxon>
        <taxon>Lyophyllum</taxon>
    </lineage>
</organism>
<feature type="domain" description="Peptidase S9 prolyl oligopeptidase catalytic" evidence="9">
    <location>
        <begin position="495"/>
        <end position="598"/>
    </location>
</feature>
<dbReference type="GO" id="GO:0004252">
    <property type="term" value="F:serine-type endopeptidase activity"/>
    <property type="evidence" value="ECO:0007669"/>
    <property type="project" value="TreeGrafter"/>
</dbReference>
<dbReference type="PANTHER" id="PTHR42776:SF4">
    <property type="entry name" value="ACYLAMINO-ACID-RELEASING ENZYME"/>
    <property type="match status" value="1"/>
</dbReference>
<feature type="domain" description="Acylamino-acid-releasing enzyme N-terminal" evidence="10">
    <location>
        <begin position="61"/>
        <end position="420"/>
    </location>
</feature>
<evidence type="ECO:0000256" key="7">
    <source>
        <dbReference type="ARBA" id="ARBA00022801"/>
    </source>
</evidence>
<keyword evidence="12" id="KW-1185">Reference proteome</keyword>
<feature type="domain" description="Peptidase S9 prolyl oligopeptidase catalytic" evidence="9">
    <location>
        <begin position="643"/>
        <end position="727"/>
    </location>
</feature>
<dbReference type="Proteomes" id="UP001063166">
    <property type="component" value="Unassembled WGS sequence"/>
</dbReference>
<reference evidence="11" key="1">
    <citation type="submission" date="2022-07" db="EMBL/GenBank/DDBJ databases">
        <title>The genome of Lyophyllum shimeji provides insight into the initial evolution of ectomycorrhizal fungal genome.</title>
        <authorList>
            <person name="Kobayashi Y."/>
            <person name="Shibata T."/>
            <person name="Hirakawa H."/>
            <person name="Shigenobu S."/>
            <person name="Nishiyama T."/>
            <person name="Yamada A."/>
            <person name="Hasebe M."/>
            <person name="Kawaguchi M."/>
        </authorList>
    </citation>
    <scope>NUCLEOTIDE SEQUENCE</scope>
    <source>
        <strain evidence="11">AT787</strain>
    </source>
</reference>
<dbReference type="EMBL" id="BRPK01000017">
    <property type="protein sequence ID" value="GLB44407.1"/>
    <property type="molecule type" value="Genomic_DNA"/>
</dbReference>
<comment type="subcellular location">
    <subcellularLocation>
        <location evidence="2">Cytoplasm</location>
    </subcellularLocation>
</comment>
<dbReference type="EC" id="3.4.19.1" evidence="5"/>
<evidence type="ECO:0000259" key="9">
    <source>
        <dbReference type="Pfam" id="PF00326"/>
    </source>
</evidence>
<dbReference type="PANTHER" id="PTHR42776">
    <property type="entry name" value="SERINE PEPTIDASE S9 FAMILY MEMBER"/>
    <property type="match status" value="1"/>
</dbReference>
<evidence type="ECO:0000256" key="3">
    <source>
        <dbReference type="ARBA" id="ARBA00010040"/>
    </source>
</evidence>
<evidence type="ECO:0000313" key="12">
    <source>
        <dbReference type="Proteomes" id="UP001063166"/>
    </source>
</evidence>
<dbReference type="Pfam" id="PF19283">
    <property type="entry name" value="APEH_N"/>
    <property type="match status" value="1"/>
</dbReference>
<dbReference type="SUPFAM" id="SSF53474">
    <property type="entry name" value="alpha/beta-Hydrolases"/>
    <property type="match status" value="1"/>
</dbReference>
<evidence type="ECO:0000259" key="10">
    <source>
        <dbReference type="Pfam" id="PF19283"/>
    </source>
</evidence>
<evidence type="ECO:0000256" key="2">
    <source>
        <dbReference type="ARBA" id="ARBA00004496"/>
    </source>
</evidence>
<dbReference type="InterPro" id="IPR029058">
    <property type="entry name" value="AB_hydrolase_fold"/>
</dbReference>
<comment type="caution">
    <text evidence="11">The sequence shown here is derived from an EMBL/GenBank/DDBJ whole genome shotgun (WGS) entry which is preliminary data.</text>
</comment>
<evidence type="ECO:0000256" key="4">
    <source>
        <dbReference type="ARBA" id="ARBA00011881"/>
    </source>
</evidence>
<dbReference type="Pfam" id="PF00326">
    <property type="entry name" value="Peptidase_S9"/>
    <property type="match status" value="2"/>
</dbReference>
<sequence length="735" mass="80222">MYEQLTAIPVPSSASFAGSDVINVTSTFHDHVRNAKRTVSNSYVTEESVTGSALQDIGDEVAFTYSPSRARRAVLREVKTQGKTTRFVEIWQQNSIEASIEVTETHGPFYTDEFVGSQSFSSSETSLLYIAESNPPSASEEDPYRKFRYTPSFGEGIADKRRPAIFIFSWKNGPGKPSRTLFSLSTPPSALFGQAIFAPHADIIYATGYEYTSDHRLLGPKYCFNRPSGIWEITPTLSRDVMAGETQMHCTARKLTPSHLSCRSPRVFSHQGKLTLLWIAHPTGGAHAATSMLYSLDITSSPGLKELTSLAPLVDTVFTPENGAFPGLYPDFSFAPFPILRLSASKAPYLVTHSTWGSRTTVLRISMADGAVRDLTPEDGKIYSWKVLNTDGQSRVICIRSTPISPNELVLGQFDENGEVSWRVLHKPVLPPELAEELATLRASIIPIPDRYPIETIVIQSAVAPQTARDIRPCVTTPHGGPHATSTTAFSPATVALALERYTISLPNYTGSLGFGESAVRALLGKCGTLDVEDCIASVRHLIKLGISVEGPGKQLVMGGSHGGFLTGHLIGQYPDMFSAAVLRNPVTSAGEISTSDIPDWYYAEFGLPYPLYSSPSAAESESGTQFPQTSTKPPIMTPEVFERLHRASPIAHVDAVRAAVLLLVGTSDLRVAPTQGIEYYHALKQRAREGTPVEMLMFEGESHPLEGVEAARVGWYAGRDLFRWAETLVVQFPN</sequence>
<keyword evidence="6" id="KW-0963">Cytoplasm</keyword>
<gene>
    <name evidence="11" type="ORF">LshimejAT787_1700340</name>
</gene>
<proteinExistence type="inferred from homology"/>
<evidence type="ECO:0000256" key="1">
    <source>
        <dbReference type="ARBA" id="ARBA00000721"/>
    </source>
</evidence>
<evidence type="ECO:0000256" key="6">
    <source>
        <dbReference type="ARBA" id="ARBA00022490"/>
    </source>
</evidence>
<dbReference type="InterPro" id="IPR045550">
    <property type="entry name" value="AARE_N"/>
</dbReference>
<dbReference type="GO" id="GO:0008242">
    <property type="term" value="F:omega peptidase activity"/>
    <property type="evidence" value="ECO:0007669"/>
    <property type="project" value="UniProtKB-EC"/>
</dbReference>
<comment type="catalytic activity">
    <reaction evidence="1">
        <text>Cleavage of an N-acetyl or N-formyl amino acid from the N-terminus of a polypeptide.</text>
        <dbReference type="EC" id="3.4.19.1"/>
    </reaction>
</comment>
<evidence type="ECO:0000313" key="11">
    <source>
        <dbReference type="EMBL" id="GLB44407.1"/>
    </source>
</evidence>
<dbReference type="InterPro" id="IPR001375">
    <property type="entry name" value="Peptidase_S9_cat"/>
</dbReference>
<dbReference type="GO" id="GO:0005737">
    <property type="term" value="C:cytoplasm"/>
    <property type="evidence" value="ECO:0007669"/>
    <property type="project" value="UniProtKB-SubCell"/>
</dbReference>
<dbReference type="Gene3D" id="3.40.50.1820">
    <property type="entry name" value="alpha/beta hydrolase"/>
    <property type="match status" value="1"/>
</dbReference>
<keyword evidence="7" id="KW-0378">Hydrolase</keyword>
<name>A0A9P3PWR8_LYOSH</name>
<evidence type="ECO:0000256" key="8">
    <source>
        <dbReference type="ARBA" id="ARBA00032829"/>
    </source>
</evidence>
<dbReference type="AlphaFoldDB" id="A0A9P3PWR8"/>
<accession>A0A9P3PWR8</accession>
<protein>
    <recommendedName>
        <fullName evidence="5">acylaminoacyl-peptidase</fullName>
        <ecNumber evidence="5">3.4.19.1</ecNumber>
    </recommendedName>
    <alternativeName>
        <fullName evidence="8">Dipeptidyl-peptidase V</fullName>
    </alternativeName>
</protein>
<comment type="subunit">
    <text evidence="4">Homotetramer.</text>
</comment>